<dbReference type="STRING" id="394193.SAMN04489732_10329"/>
<dbReference type="PANTHER" id="PTHR33744">
    <property type="entry name" value="CARBOHYDRATE DIACID REGULATOR"/>
    <property type="match status" value="1"/>
</dbReference>
<accession>A0A1H8U1T0</accession>
<evidence type="ECO:0000313" key="4">
    <source>
        <dbReference type="EMBL" id="SEO97209.1"/>
    </source>
</evidence>
<dbReference type="Pfam" id="PF13556">
    <property type="entry name" value="HTH_30"/>
    <property type="match status" value="1"/>
</dbReference>
<evidence type="ECO:0000313" key="5">
    <source>
        <dbReference type="Proteomes" id="UP000198582"/>
    </source>
</evidence>
<dbReference type="InterPro" id="IPR025736">
    <property type="entry name" value="PucR_C-HTH_dom"/>
</dbReference>
<dbReference type="Gene3D" id="1.10.10.2840">
    <property type="entry name" value="PucR C-terminal helix-turn-helix domain"/>
    <property type="match status" value="1"/>
</dbReference>
<sequence>MMTPEASESGTAPGSDGVTLDRLRQILGPLVLEILCAPRGATGQVGPQVIYGPGEPVPSEVDGLLLMVGMAPDDDATFDAIRRAGEARYCAVALKARGADLTAAVAAAKEATVALLVVPDDMAWRRFDSLITAATSASSPAMNSYSTIGIGDLFSLANAIAYQVGGAISIEDPTGRVLAYSNLPHQLIDEIRRQGILGRQTPARPTNVDEYQLVLRAEEPIYFDVPEPDHMSRLAVAVRVGPQVLGLIWALDDTPRLGEGARAAIEEAAKVTALHLLRARSHRDPDRWSKSEALVSLLNGSSSAEVAAAQLGIGAATPTAVLAIARTEPEEIPGLSAARVLDLVGLYCEAWHPQSVCAAIDDTVYALLPLRTDSGVDQRIKAFADNIVATVGRTMDLALRVGIGVSAQRHEEVPECRRTADHVLRALSESDGQLRVATATDLRSMVMLLEWADSARVMRRLPPGPVEAMSAHDQQNSTQYAHTVLTYLAHFGETIPAAAALRVHENTLRYRIRRVHELFGIDLRNPDTRLVTWLQLRLSQLGD</sequence>
<evidence type="ECO:0000259" key="2">
    <source>
        <dbReference type="Pfam" id="PF13556"/>
    </source>
</evidence>
<gene>
    <name evidence="4" type="ORF">SAMN04489732_10329</name>
</gene>
<proteinExistence type="inferred from homology"/>
<feature type="domain" description="CdaR GGDEF-like" evidence="3">
    <location>
        <begin position="303"/>
        <end position="426"/>
    </location>
</feature>
<dbReference type="OrthoDB" id="3190266at2"/>
<dbReference type="Proteomes" id="UP000198582">
    <property type="component" value="Unassembled WGS sequence"/>
</dbReference>
<dbReference type="Pfam" id="PF17853">
    <property type="entry name" value="GGDEF_2"/>
    <property type="match status" value="1"/>
</dbReference>
<dbReference type="AlphaFoldDB" id="A0A1H8U1T0"/>
<dbReference type="EMBL" id="FOEF01000003">
    <property type="protein sequence ID" value="SEO97209.1"/>
    <property type="molecule type" value="Genomic_DNA"/>
</dbReference>
<dbReference type="RefSeq" id="WP_091614782.1">
    <property type="nucleotide sequence ID" value="NZ_FOEF01000003.1"/>
</dbReference>
<comment type="similarity">
    <text evidence="1">Belongs to the CdaR family.</text>
</comment>
<dbReference type="InterPro" id="IPR051448">
    <property type="entry name" value="CdaR-like_regulators"/>
</dbReference>
<feature type="domain" description="PucR C-terminal helix-turn-helix" evidence="2">
    <location>
        <begin position="481"/>
        <end position="538"/>
    </location>
</feature>
<dbReference type="InterPro" id="IPR041522">
    <property type="entry name" value="CdaR_GGDEF"/>
</dbReference>
<dbReference type="InterPro" id="IPR042070">
    <property type="entry name" value="PucR_C-HTH_sf"/>
</dbReference>
<dbReference type="PANTHER" id="PTHR33744:SF17">
    <property type="entry name" value="CONSERVED PROTEIN"/>
    <property type="match status" value="1"/>
</dbReference>
<reference evidence="4 5" key="1">
    <citation type="submission" date="2016-10" db="EMBL/GenBank/DDBJ databases">
        <authorList>
            <person name="de Groot N.N."/>
        </authorList>
    </citation>
    <scope>NUCLEOTIDE SEQUENCE [LARGE SCALE GENOMIC DNA]</scope>
    <source>
        <strain evidence="4 5">DSM 44993</strain>
    </source>
</reference>
<evidence type="ECO:0000256" key="1">
    <source>
        <dbReference type="ARBA" id="ARBA00006754"/>
    </source>
</evidence>
<keyword evidence="5" id="KW-1185">Reference proteome</keyword>
<organism evidence="4 5">
    <name type="scientific">Amycolatopsis saalfeldensis</name>
    <dbReference type="NCBI Taxonomy" id="394193"/>
    <lineage>
        <taxon>Bacteria</taxon>
        <taxon>Bacillati</taxon>
        <taxon>Actinomycetota</taxon>
        <taxon>Actinomycetes</taxon>
        <taxon>Pseudonocardiales</taxon>
        <taxon>Pseudonocardiaceae</taxon>
        <taxon>Amycolatopsis</taxon>
    </lineage>
</organism>
<evidence type="ECO:0000259" key="3">
    <source>
        <dbReference type="Pfam" id="PF17853"/>
    </source>
</evidence>
<protein>
    <submittedName>
        <fullName evidence="4">PucR C-terminal helix-turn-helix domain-containing protein</fullName>
    </submittedName>
</protein>
<name>A0A1H8U1T0_9PSEU</name>